<evidence type="ECO:0000259" key="10">
    <source>
        <dbReference type="Pfam" id="PF25179"/>
    </source>
</evidence>
<dbReference type="InterPro" id="IPR009613">
    <property type="entry name" value="LMF"/>
</dbReference>
<keyword evidence="6 8" id="KW-0472">Membrane</keyword>
<keyword evidence="3 8" id="KW-0812">Transmembrane</keyword>
<evidence type="ECO:0000256" key="5">
    <source>
        <dbReference type="ARBA" id="ARBA00022989"/>
    </source>
</evidence>
<keyword evidence="4 8" id="KW-0256">Endoplasmic reticulum</keyword>
<feature type="transmembrane region" description="Helical" evidence="8">
    <location>
        <begin position="309"/>
        <end position="327"/>
    </location>
</feature>
<comment type="function">
    <text evidence="8">Involved in the maturation of specific proteins in the endoplasmic reticulum.</text>
</comment>
<feature type="transmembrane region" description="Helical" evidence="8">
    <location>
        <begin position="30"/>
        <end position="48"/>
    </location>
</feature>
<dbReference type="EMBL" id="LR899010">
    <property type="protein sequence ID" value="CAD7080620.1"/>
    <property type="molecule type" value="Genomic_DNA"/>
</dbReference>
<evidence type="ECO:0000256" key="1">
    <source>
        <dbReference type="ARBA" id="ARBA00004477"/>
    </source>
</evidence>
<dbReference type="GO" id="GO:0051604">
    <property type="term" value="P:protein maturation"/>
    <property type="evidence" value="ECO:0007669"/>
    <property type="project" value="InterPro"/>
</dbReference>
<feature type="transmembrane region" description="Helical" evidence="8">
    <location>
        <begin position="263"/>
        <end position="289"/>
    </location>
</feature>
<evidence type="ECO:0000256" key="4">
    <source>
        <dbReference type="ARBA" id="ARBA00022824"/>
    </source>
</evidence>
<keyword evidence="5 8" id="KW-1133">Transmembrane helix</keyword>
<dbReference type="InterPro" id="IPR057434">
    <property type="entry name" value="LMF1/2_N"/>
</dbReference>
<comment type="subcellular location">
    <subcellularLocation>
        <location evidence="1 8">Endoplasmic reticulum membrane</location>
        <topology evidence="1 8">Multi-pass membrane protein</topology>
    </subcellularLocation>
</comment>
<feature type="transmembrane region" description="Helical" evidence="8">
    <location>
        <begin position="386"/>
        <end position="403"/>
    </location>
</feature>
<dbReference type="GO" id="GO:0005789">
    <property type="term" value="C:endoplasmic reticulum membrane"/>
    <property type="evidence" value="ECO:0007669"/>
    <property type="project" value="UniProtKB-SubCell"/>
</dbReference>
<proteinExistence type="inferred from homology"/>
<organism evidence="11 12">
    <name type="scientific">Hermetia illucens</name>
    <name type="common">Black soldier fly</name>
    <dbReference type="NCBI Taxonomy" id="343691"/>
    <lineage>
        <taxon>Eukaryota</taxon>
        <taxon>Metazoa</taxon>
        <taxon>Ecdysozoa</taxon>
        <taxon>Arthropoda</taxon>
        <taxon>Hexapoda</taxon>
        <taxon>Insecta</taxon>
        <taxon>Pterygota</taxon>
        <taxon>Neoptera</taxon>
        <taxon>Endopterygota</taxon>
        <taxon>Diptera</taxon>
        <taxon>Brachycera</taxon>
        <taxon>Stratiomyomorpha</taxon>
        <taxon>Stratiomyidae</taxon>
        <taxon>Hermetiinae</taxon>
        <taxon>Hermetia</taxon>
    </lineage>
</organism>
<dbReference type="InParanoid" id="A0A7R8UH58"/>
<evidence type="ECO:0000313" key="12">
    <source>
        <dbReference type="Proteomes" id="UP000594454"/>
    </source>
</evidence>
<protein>
    <recommendedName>
        <fullName evidence="8">Lipase maturation factor</fullName>
    </recommendedName>
</protein>
<sequence>MGKVKKDSAGTSTATTTSQNNDGILYTRNLLLRAVAGIYLCAFLTFYYQSPGLFGRNGILPAQNLYNLGKGNIPSIRNPTLVQYHSLLGLDIQYMLEFLSLFGAIISFIVFTTTRLCVMPLFAILWATYYSLVEHTQIFEHQSDNLLLEAGFVIMMLAPLTDTRKSSPSDKIGFALLKWVLLRFLFDSGSVKFFSGCPLWWSFQGLKHHFQTMPLPTPLAWWSHHIPKDFMTITTIYTNLTELILSWFFFFPSRAVRIFLFHWVLYLELTIIFTGNYGFLNFLVSVLLLSLLDDKYLKKRSIFRLLVEVVLYCAAFTVAIYFATGLLHYKQVMFKYEHLGILRSMAKLAPLVAVVAVISTFLTNTISHPSVTSSKGFLRKASNLNSMLVFSLCALSLIGISVVPHHNIDASLNITNTQLGKHYKEINTFRIVNEYGRHLRRMRTERLEINLEYSDHVEGPWKTLPFVFKPWNENATLPYSGPYLARLDMKFYDAAPSSYRDHLWIMPLAYRILQNQPDVMRLFGLKGALDTAPRYVRGTLYRFAFTPFNRKSKAFWRKTTVGEHFPPVSLSDTLLATHLRNLRYPMGLETPKIANHSLKDVLDLIRRQLELLEASKAIILISFTGVIINLIHG</sequence>
<dbReference type="AlphaFoldDB" id="A0A7R8UH58"/>
<dbReference type="PANTHER" id="PTHR14463:SF5">
    <property type="entry name" value="LIPASE MATURATION FACTOR 2"/>
    <property type="match status" value="1"/>
</dbReference>
<evidence type="ECO:0000313" key="11">
    <source>
        <dbReference type="EMBL" id="CAD7080620.1"/>
    </source>
</evidence>
<dbReference type="OMA" id="HYTPWSQ"/>
<accession>A0A7R8UH58</accession>
<dbReference type="InterPro" id="IPR057433">
    <property type="entry name" value="LMF1/2_C"/>
</dbReference>
<reference evidence="11 12" key="1">
    <citation type="submission" date="2020-11" db="EMBL/GenBank/DDBJ databases">
        <authorList>
            <person name="Wallbank WR R."/>
            <person name="Pardo Diaz C."/>
            <person name="Kozak K."/>
            <person name="Martin S."/>
            <person name="Jiggins C."/>
            <person name="Moest M."/>
            <person name="Warren A I."/>
            <person name="Generalovic N T."/>
            <person name="Byers J.R.P. K."/>
            <person name="Montejo-Kovacevich G."/>
            <person name="Yen C E."/>
        </authorList>
    </citation>
    <scope>NUCLEOTIDE SEQUENCE [LARGE SCALE GENOMIC DNA]</scope>
</reference>
<dbReference type="Proteomes" id="UP000594454">
    <property type="component" value="Chromosome 2"/>
</dbReference>
<evidence type="ECO:0000256" key="6">
    <source>
        <dbReference type="ARBA" id="ARBA00023136"/>
    </source>
</evidence>
<name>A0A7R8UH58_HERIL</name>
<comment type="similarity">
    <text evidence="2 8">Belongs to the lipase maturation factor family.</text>
</comment>
<dbReference type="PANTHER" id="PTHR14463">
    <property type="entry name" value="LIPASE MATURATION FACTOR"/>
    <property type="match status" value="1"/>
</dbReference>
<evidence type="ECO:0000256" key="8">
    <source>
        <dbReference type="RuleBase" id="RU361229"/>
    </source>
</evidence>
<dbReference type="OrthoDB" id="434126at2759"/>
<keyword evidence="12" id="KW-1185">Reference proteome</keyword>
<feature type="domain" description="Lipase maturation factor 1/2 C-terminal" evidence="10">
    <location>
        <begin position="431"/>
        <end position="566"/>
    </location>
</feature>
<evidence type="ECO:0000256" key="3">
    <source>
        <dbReference type="ARBA" id="ARBA00022692"/>
    </source>
</evidence>
<feature type="domain" description="Lipase maturation factor 1/2 N-terminal" evidence="9">
    <location>
        <begin position="141"/>
        <end position="298"/>
    </location>
</feature>
<evidence type="ECO:0000256" key="2">
    <source>
        <dbReference type="ARBA" id="ARBA00005512"/>
    </source>
</evidence>
<evidence type="ECO:0000259" key="9">
    <source>
        <dbReference type="Pfam" id="PF06762"/>
    </source>
</evidence>
<evidence type="ECO:0000256" key="7">
    <source>
        <dbReference type="ARBA" id="ARBA00023180"/>
    </source>
</evidence>
<dbReference type="Pfam" id="PF25179">
    <property type="entry name" value="LMF1_C"/>
    <property type="match status" value="1"/>
</dbReference>
<gene>
    <name evidence="11" type="ORF">HERILL_LOCUS3766</name>
</gene>
<dbReference type="Pfam" id="PF06762">
    <property type="entry name" value="LMF1"/>
    <property type="match status" value="1"/>
</dbReference>
<keyword evidence="7" id="KW-0325">Glycoprotein</keyword>
<feature type="transmembrane region" description="Helical" evidence="8">
    <location>
        <begin position="348"/>
        <end position="366"/>
    </location>
</feature>